<dbReference type="InterPro" id="IPR027266">
    <property type="entry name" value="TrmE/GcvT-like"/>
</dbReference>
<name>A0AAF3F2J3_9BILA</name>
<evidence type="ECO:0000256" key="1">
    <source>
        <dbReference type="ARBA" id="ARBA00004173"/>
    </source>
</evidence>
<comment type="similarity">
    <text evidence="2 6">Belongs to the TRAFAC class TrmE-Era-EngA-EngB-Septin-like GTPase superfamily. TrmE GTPase family.</text>
</comment>
<dbReference type="GO" id="GO:0002098">
    <property type="term" value="P:tRNA wobble uridine modification"/>
    <property type="evidence" value="ECO:0007669"/>
    <property type="project" value="TreeGrafter"/>
</dbReference>
<dbReference type="NCBIfam" id="TIGR00450">
    <property type="entry name" value="mnmE_trmE_thdF"/>
    <property type="match status" value="1"/>
</dbReference>
<protein>
    <submittedName>
        <fullName evidence="9 10">TrmE-type G domain-containing protein</fullName>
    </submittedName>
</protein>
<dbReference type="InterPro" id="IPR006073">
    <property type="entry name" value="GTP-bd"/>
</dbReference>
<evidence type="ECO:0000313" key="10">
    <source>
        <dbReference type="WBParaSite" id="MBELARI_LOCUS20053"/>
    </source>
</evidence>
<evidence type="ECO:0000256" key="4">
    <source>
        <dbReference type="ARBA" id="ARBA00022741"/>
    </source>
</evidence>
<dbReference type="PANTHER" id="PTHR42714">
    <property type="entry name" value="TRNA MODIFICATION GTPASE GTPBP3"/>
    <property type="match status" value="1"/>
</dbReference>
<keyword evidence="3 6" id="KW-0819">tRNA processing</keyword>
<keyword evidence="4 6" id="KW-0547">Nucleotide-binding</keyword>
<dbReference type="InterPro" id="IPR025867">
    <property type="entry name" value="MnmE_helical"/>
</dbReference>
<evidence type="ECO:0000313" key="9">
    <source>
        <dbReference type="WBParaSite" id="MBELARI_LOCUS1375"/>
    </source>
</evidence>
<comment type="subcellular location">
    <subcellularLocation>
        <location evidence="1">Mitochondrion</location>
    </subcellularLocation>
</comment>
<dbReference type="WBParaSite" id="MBELARI_LOCUS20053">
    <property type="protein sequence ID" value="MBELARI_LOCUS20053"/>
    <property type="gene ID" value="MBELARI_LOCUS20053"/>
</dbReference>
<dbReference type="HAMAP" id="MF_00379">
    <property type="entry name" value="GTPase_MnmE"/>
    <property type="match status" value="1"/>
</dbReference>
<dbReference type="Pfam" id="PF01926">
    <property type="entry name" value="MMR_HSR1"/>
    <property type="match status" value="1"/>
</dbReference>
<keyword evidence="5 6" id="KW-0342">GTP-binding</keyword>
<dbReference type="Gene3D" id="3.30.1360.120">
    <property type="entry name" value="Probable tRNA modification gtpase trme, domain 1"/>
    <property type="match status" value="1"/>
</dbReference>
<dbReference type="InterPro" id="IPR027417">
    <property type="entry name" value="P-loop_NTPase"/>
</dbReference>
<accession>A0AAF3F2J3</accession>
<dbReference type="AlphaFoldDB" id="A0AAF3F2J3"/>
<dbReference type="Gene3D" id="1.20.120.430">
    <property type="entry name" value="tRNA modification GTPase MnmE domain 2"/>
    <property type="match status" value="1"/>
</dbReference>
<dbReference type="GO" id="GO:0005739">
    <property type="term" value="C:mitochondrion"/>
    <property type="evidence" value="ECO:0007669"/>
    <property type="project" value="UniProtKB-SubCell"/>
</dbReference>
<evidence type="ECO:0000256" key="6">
    <source>
        <dbReference type="RuleBase" id="RU003313"/>
    </source>
</evidence>
<dbReference type="Pfam" id="PF12631">
    <property type="entry name" value="MnmE_helical"/>
    <property type="match status" value="1"/>
</dbReference>
<dbReference type="CDD" id="cd04164">
    <property type="entry name" value="trmE"/>
    <property type="match status" value="1"/>
</dbReference>
<dbReference type="FunFam" id="3.30.1360.120:FF:000007">
    <property type="entry name" value="tRNA modification GTPase GTPBP3, mitochondrial"/>
    <property type="match status" value="1"/>
</dbReference>
<dbReference type="PRINTS" id="PR00449">
    <property type="entry name" value="RASTRNSFRMNG"/>
</dbReference>
<evidence type="ECO:0000256" key="2">
    <source>
        <dbReference type="ARBA" id="ARBA00011043"/>
    </source>
</evidence>
<dbReference type="InterPro" id="IPR005225">
    <property type="entry name" value="Small_GTP-bd"/>
</dbReference>
<dbReference type="GO" id="GO:0003924">
    <property type="term" value="F:GTPase activity"/>
    <property type="evidence" value="ECO:0007669"/>
    <property type="project" value="InterPro"/>
</dbReference>
<evidence type="ECO:0000256" key="5">
    <source>
        <dbReference type="ARBA" id="ARBA00023134"/>
    </source>
</evidence>
<dbReference type="NCBIfam" id="NF003661">
    <property type="entry name" value="PRK05291.1-3"/>
    <property type="match status" value="1"/>
</dbReference>
<dbReference type="InterPro" id="IPR004520">
    <property type="entry name" value="GTPase_MnmE"/>
</dbReference>
<dbReference type="Gene3D" id="3.40.50.300">
    <property type="entry name" value="P-loop containing nucleotide triphosphate hydrolases"/>
    <property type="match status" value="1"/>
</dbReference>
<dbReference type="InterPro" id="IPR027368">
    <property type="entry name" value="MnmE_dom2"/>
</dbReference>
<sequence>MSTIFALSSGALPSAIAIVRLSGPKSGEVLRVMSRRRNGVLDPRKMFYTRLHDHDETLIDTAMAVYLPGPSTFTGEDTAELFVHGSRAVVNTLARSLSQFDGVRHAKRGEFSKRAFYNGKMDLAAARGLRDLIHAETDRQRRVAQKQMDAGPAVRQLREDLVEAVGRATLLIDFGEHVDCTLDEVKVQSLAILEKLRKMVSSSRSAEIVHRGLRIVLVGRPNTGKSSLMNRLVQRDVAIVSETAGTTRDSIEVRLVLNGIPTTLTDTAGLRETDCTVEREGVARAKKRIEEADIALAIFDARRPEELAEIIAEIESVDKTLCIVPVANKCDLLEGKTPSSSAQTVQNVPVPTSAITTDGIDALRAKLERVVEDLCPDESSPSLTEFELLSEALTEVEQSMETVDAALCAHHLQNALNIVGELSGATVTEAILDRLFAQFCIGK</sequence>
<dbReference type="SUPFAM" id="SSF52540">
    <property type="entry name" value="P-loop containing nucleoside triphosphate hydrolases"/>
    <property type="match status" value="1"/>
</dbReference>
<proteinExistence type="inferred from homology"/>
<reference evidence="9 10" key="1">
    <citation type="submission" date="2024-02" db="UniProtKB">
        <authorList>
            <consortium name="WormBaseParasite"/>
        </authorList>
    </citation>
    <scope>IDENTIFICATION</scope>
</reference>
<dbReference type="GO" id="GO:0005525">
    <property type="term" value="F:GTP binding"/>
    <property type="evidence" value="ECO:0007669"/>
    <property type="project" value="UniProtKB-KW"/>
</dbReference>
<dbReference type="NCBIfam" id="TIGR00231">
    <property type="entry name" value="small_GTP"/>
    <property type="match status" value="1"/>
</dbReference>
<dbReference type="PROSITE" id="PS51709">
    <property type="entry name" value="G_TRME"/>
    <property type="match status" value="1"/>
</dbReference>
<evidence type="ECO:0000313" key="8">
    <source>
        <dbReference type="Proteomes" id="UP000887575"/>
    </source>
</evidence>
<dbReference type="CDD" id="cd14858">
    <property type="entry name" value="TrmE_N"/>
    <property type="match status" value="1"/>
</dbReference>
<dbReference type="PANTHER" id="PTHR42714:SF2">
    <property type="entry name" value="TRNA MODIFICATION GTPASE GTPBP3, MITOCHONDRIAL"/>
    <property type="match status" value="1"/>
</dbReference>
<dbReference type="InterPro" id="IPR018948">
    <property type="entry name" value="GTP-bd_TrmE_N"/>
</dbReference>
<dbReference type="Pfam" id="PF10396">
    <property type="entry name" value="TrmE_N"/>
    <property type="match status" value="1"/>
</dbReference>
<evidence type="ECO:0000256" key="3">
    <source>
        <dbReference type="ARBA" id="ARBA00022694"/>
    </source>
</evidence>
<feature type="domain" description="TrmE-type G" evidence="7">
    <location>
        <begin position="212"/>
        <end position="372"/>
    </location>
</feature>
<keyword evidence="8" id="KW-1185">Reference proteome</keyword>
<organism evidence="8 10">
    <name type="scientific">Mesorhabditis belari</name>
    <dbReference type="NCBI Taxonomy" id="2138241"/>
    <lineage>
        <taxon>Eukaryota</taxon>
        <taxon>Metazoa</taxon>
        <taxon>Ecdysozoa</taxon>
        <taxon>Nematoda</taxon>
        <taxon>Chromadorea</taxon>
        <taxon>Rhabditida</taxon>
        <taxon>Rhabditina</taxon>
        <taxon>Rhabditomorpha</taxon>
        <taxon>Rhabditoidea</taxon>
        <taxon>Rhabditidae</taxon>
        <taxon>Mesorhabditinae</taxon>
        <taxon>Mesorhabditis</taxon>
    </lineage>
</organism>
<dbReference type="Proteomes" id="UP000887575">
    <property type="component" value="Unassembled WGS sequence"/>
</dbReference>
<dbReference type="GO" id="GO:0030488">
    <property type="term" value="P:tRNA methylation"/>
    <property type="evidence" value="ECO:0007669"/>
    <property type="project" value="TreeGrafter"/>
</dbReference>
<evidence type="ECO:0000259" key="7">
    <source>
        <dbReference type="PROSITE" id="PS51709"/>
    </source>
</evidence>
<dbReference type="WBParaSite" id="MBELARI_LOCUS1375">
    <property type="protein sequence ID" value="MBELARI_LOCUS1375"/>
    <property type="gene ID" value="MBELARI_LOCUS1375"/>
</dbReference>
<dbReference type="InterPro" id="IPR031168">
    <property type="entry name" value="G_TrmE"/>
</dbReference>